<evidence type="ECO:0000313" key="2">
    <source>
        <dbReference type="EMBL" id="KAK5693530.1"/>
    </source>
</evidence>
<evidence type="ECO:0000313" key="3">
    <source>
        <dbReference type="Proteomes" id="UP001310594"/>
    </source>
</evidence>
<proteinExistence type="predicted"/>
<evidence type="ECO:0000256" key="1">
    <source>
        <dbReference type="SAM" id="MobiDB-lite"/>
    </source>
</evidence>
<dbReference type="InterPro" id="IPR021858">
    <property type="entry name" value="Fun_TF"/>
</dbReference>
<feature type="compositionally biased region" description="Polar residues" evidence="1">
    <location>
        <begin position="24"/>
        <end position="41"/>
    </location>
</feature>
<accession>A0AAN7ZLP7</accession>
<dbReference type="PANTHER" id="PTHR37540">
    <property type="entry name" value="TRANSCRIPTION FACTOR (ACR-2), PUTATIVE-RELATED-RELATED"/>
    <property type="match status" value="1"/>
</dbReference>
<sequence>MANNRAAELSRTQPGGSRAVSPATGRSETSNSKASSPQDTPRAQIDFQFLNFSHPSDAKASNARKAVRSHVTKQQHQKEQKLQQERRTKSFQGVASESDPRPPPRRPHAETFPPNRPTVIDLPGQSSAGGSSASSPDAVSASPSDSPSASPTHQPQRRIDPAELYPEAWHPYIPRIMDSYLSNMALEVHDLEPAEVRELLRARFFPFITTDAAPYHAVMLVATSHYGRSRGAQAHTIDPLQLRGMAIREINRALEDSVRATSDHLIAAVAHLAYFEALCGNRDAFNTHMTGLLRIVSMRGGLPTLGLNGLLERLLLWIDANATHLLGTRLYFDKSAFPTTAVHPRPNARRFAGEVV</sequence>
<comment type="caution">
    <text evidence="2">The sequence shown here is derived from an EMBL/GenBank/DDBJ whole genome shotgun (WGS) entry which is preliminary data.</text>
</comment>
<dbReference type="EMBL" id="JAVRQU010000017">
    <property type="protein sequence ID" value="KAK5693530.1"/>
    <property type="molecule type" value="Genomic_DNA"/>
</dbReference>
<protein>
    <submittedName>
        <fullName evidence="2">Uncharacterized protein</fullName>
    </submittedName>
</protein>
<feature type="compositionally biased region" description="Basic and acidic residues" evidence="1">
    <location>
        <begin position="76"/>
        <end position="88"/>
    </location>
</feature>
<feature type="compositionally biased region" description="Basic residues" evidence="1">
    <location>
        <begin position="65"/>
        <end position="75"/>
    </location>
</feature>
<gene>
    <name evidence="2" type="ORF">LTR97_010099</name>
</gene>
<organism evidence="2 3">
    <name type="scientific">Elasticomyces elasticus</name>
    <dbReference type="NCBI Taxonomy" id="574655"/>
    <lineage>
        <taxon>Eukaryota</taxon>
        <taxon>Fungi</taxon>
        <taxon>Dikarya</taxon>
        <taxon>Ascomycota</taxon>
        <taxon>Pezizomycotina</taxon>
        <taxon>Dothideomycetes</taxon>
        <taxon>Dothideomycetidae</taxon>
        <taxon>Mycosphaerellales</taxon>
        <taxon>Teratosphaeriaceae</taxon>
        <taxon>Elasticomyces</taxon>
    </lineage>
</organism>
<reference evidence="2" key="1">
    <citation type="submission" date="2023-08" db="EMBL/GenBank/DDBJ databases">
        <title>Black Yeasts Isolated from many extreme environments.</title>
        <authorList>
            <person name="Coleine C."/>
            <person name="Stajich J.E."/>
            <person name="Selbmann L."/>
        </authorList>
    </citation>
    <scope>NUCLEOTIDE SEQUENCE</scope>
    <source>
        <strain evidence="2">CCFEE 5810</strain>
    </source>
</reference>
<feature type="region of interest" description="Disordered" evidence="1">
    <location>
        <begin position="1"/>
        <end position="159"/>
    </location>
</feature>
<name>A0AAN7ZLP7_9PEZI</name>
<dbReference type="PANTHER" id="PTHR37540:SF5">
    <property type="entry name" value="TRANSCRIPTION FACTOR DOMAIN-CONTAINING PROTEIN"/>
    <property type="match status" value="1"/>
</dbReference>
<dbReference type="Proteomes" id="UP001310594">
    <property type="component" value="Unassembled WGS sequence"/>
</dbReference>
<dbReference type="Pfam" id="PF11951">
    <property type="entry name" value="Fungal_trans_2"/>
    <property type="match status" value="1"/>
</dbReference>
<feature type="compositionally biased region" description="Low complexity" evidence="1">
    <location>
        <begin position="126"/>
        <end position="151"/>
    </location>
</feature>
<dbReference type="AlphaFoldDB" id="A0AAN7ZLP7"/>